<keyword evidence="13" id="KW-1185">Reference proteome</keyword>
<evidence type="ECO:0000256" key="7">
    <source>
        <dbReference type="NCBIfam" id="TIGR01068"/>
    </source>
</evidence>
<keyword evidence="4" id="KW-0249">Electron transport</keyword>
<keyword evidence="3" id="KW-0813">Transport</keyword>
<evidence type="ECO:0000256" key="3">
    <source>
        <dbReference type="ARBA" id="ARBA00022448"/>
    </source>
</evidence>
<dbReference type="PANTHER" id="PTHR45663">
    <property type="entry name" value="GEO12009P1"/>
    <property type="match status" value="1"/>
</dbReference>
<evidence type="ECO:0000256" key="5">
    <source>
        <dbReference type="ARBA" id="ARBA00023157"/>
    </source>
</evidence>
<dbReference type="OrthoDB" id="9790390at2"/>
<protein>
    <recommendedName>
        <fullName evidence="2 7">Thioredoxin</fullName>
    </recommendedName>
</protein>
<evidence type="ECO:0000256" key="1">
    <source>
        <dbReference type="ARBA" id="ARBA00008987"/>
    </source>
</evidence>
<evidence type="ECO:0000256" key="6">
    <source>
        <dbReference type="ARBA" id="ARBA00023284"/>
    </source>
</evidence>
<keyword evidence="6 10" id="KW-0676">Redox-active center</keyword>
<reference evidence="13" key="1">
    <citation type="submission" date="2017-05" db="EMBL/GenBank/DDBJ databases">
        <authorList>
            <person name="Sung H."/>
        </authorList>
    </citation>
    <scope>NUCLEOTIDE SEQUENCE [LARGE SCALE GENOMIC DNA]</scope>
    <source>
        <strain evidence="13">AR23208</strain>
    </source>
</reference>
<dbReference type="InterPro" id="IPR013766">
    <property type="entry name" value="Thioredoxin_domain"/>
</dbReference>
<dbReference type="InterPro" id="IPR017937">
    <property type="entry name" value="Thioredoxin_CS"/>
</dbReference>
<dbReference type="GO" id="GO:0005829">
    <property type="term" value="C:cytosol"/>
    <property type="evidence" value="ECO:0007669"/>
    <property type="project" value="TreeGrafter"/>
</dbReference>
<dbReference type="EMBL" id="CP021434">
    <property type="protein sequence ID" value="ARU63359.1"/>
    <property type="molecule type" value="Genomic_DNA"/>
</dbReference>
<accession>A0A1Y0ITP4</accession>
<evidence type="ECO:0000313" key="13">
    <source>
        <dbReference type="Proteomes" id="UP000195437"/>
    </source>
</evidence>
<dbReference type="Gene3D" id="3.40.30.10">
    <property type="entry name" value="Glutaredoxin"/>
    <property type="match status" value="1"/>
</dbReference>
<dbReference type="GO" id="GO:0045454">
    <property type="term" value="P:cell redox homeostasis"/>
    <property type="evidence" value="ECO:0007669"/>
    <property type="project" value="TreeGrafter"/>
</dbReference>
<feature type="disulfide bond" description="Redox-active" evidence="10">
    <location>
        <begin position="29"/>
        <end position="32"/>
    </location>
</feature>
<dbReference type="Pfam" id="PF00085">
    <property type="entry name" value="Thioredoxin"/>
    <property type="match status" value="1"/>
</dbReference>
<sequence>MAIQNATDSNFNELIAQGTAVVDFWAPWCGPCRMLAPVLDELDREFGSKLSIIKVNVDEYGQLAARFEVMSIPLLVLFQNGKPVEKIHGFQSKKALLDTIRPHL</sequence>
<evidence type="ECO:0000256" key="10">
    <source>
        <dbReference type="PIRSR" id="PIRSR000077-4"/>
    </source>
</evidence>
<evidence type="ECO:0000256" key="9">
    <source>
        <dbReference type="PIRSR" id="PIRSR000077-1"/>
    </source>
</evidence>
<gene>
    <name evidence="12" type="ORF">CBW65_21995</name>
</gene>
<keyword evidence="5 10" id="KW-1015">Disulfide bond</keyword>
<dbReference type="InterPro" id="IPR005746">
    <property type="entry name" value="Thioredoxin"/>
</dbReference>
<dbReference type="PRINTS" id="PR00421">
    <property type="entry name" value="THIOREDOXIN"/>
</dbReference>
<dbReference type="GO" id="GO:0015035">
    <property type="term" value="F:protein-disulfide reductase activity"/>
    <property type="evidence" value="ECO:0007669"/>
    <property type="project" value="UniProtKB-UniRule"/>
</dbReference>
<evidence type="ECO:0000256" key="4">
    <source>
        <dbReference type="ARBA" id="ARBA00022982"/>
    </source>
</evidence>
<dbReference type="AlphaFoldDB" id="A0A1Y0ITP4"/>
<organism evidence="12 13">
    <name type="scientific">Tumebacillus avium</name>
    <dbReference type="NCBI Taxonomy" id="1903704"/>
    <lineage>
        <taxon>Bacteria</taxon>
        <taxon>Bacillati</taxon>
        <taxon>Bacillota</taxon>
        <taxon>Bacilli</taxon>
        <taxon>Bacillales</taxon>
        <taxon>Alicyclobacillaceae</taxon>
        <taxon>Tumebacillus</taxon>
    </lineage>
</organism>
<dbReference type="InterPro" id="IPR036249">
    <property type="entry name" value="Thioredoxin-like_sf"/>
</dbReference>
<dbReference type="SUPFAM" id="SSF52833">
    <property type="entry name" value="Thioredoxin-like"/>
    <property type="match status" value="1"/>
</dbReference>
<name>A0A1Y0ITP4_9BACL</name>
<proteinExistence type="inferred from homology"/>
<comment type="similarity">
    <text evidence="1 8">Belongs to the thioredoxin family.</text>
</comment>
<dbReference type="CDD" id="cd02947">
    <property type="entry name" value="TRX_family"/>
    <property type="match status" value="1"/>
</dbReference>
<dbReference type="NCBIfam" id="TIGR01068">
    <property type="entry name" value="thioredoxin"/>
    <property type="match status" value="1"/>
</dbReference>
<evidence type="ECO:0000259" key="11">
    <source>
        <dbReference type="PROSITE" id="PS51352"/>
    </source>
</evidence>
<dbReference type="RefSeq" id="WP_087458704.1">
    <property type="nucleotide sequence ID" value="NZ_CP021434.1"/>
</dbReference>
<feature type="domain" description="Thioredoxin" evidence="11">
    <location>
        <begin position="1"/>
        <end position="104"/>
    </location>
</feature>
<evidence type="ECO:0000256" key="8">
    <source>
        <dbReference type="PIRNR" id="PIRNR000077"/>
    </source>
</evidence>
<dbReference type="Proteomes" id="UP000195437">
    <property type="component" value="Chromosome"/>
</dbReference>
<dbReference type="PANTHER" id="PTHR45663:SF11">
    <property type="entry name" value="GEO12009P1"/>
    <property type="match status" value="1"/>
</dbReference>
<dbReference type="PROSITE" id="PS51352">
    <property type="entry name" value="THIOREDOXIN_2"/>
    <property type="match status" value="1"/>
</dbReference>
<feature type="site" description="Deprotonates C-terminal active site Cys" evidence="9">
    <location>
        <position position="23"/>
    </location>
</feature>
<dbReference type="KEGG" id="tum:CBW65_21995"/>
<dbReference type="PROSITE" id="PS00194">
    <property type="entry name" value="THIOREDOXIN_1"/>
    <property type="match status" value="1"/>
</dbReference>
<feature type="site" description="Contributes to redox potential value" evidence="9">
    <location>
        <position position="30"/>
    </location>
</feature>
<dbReference type="FunFam" id="3.40.30.10:FF:000001">
    <property type="entry name" value="Thioredoxin"/>
    <property type="match status" value="1"/>
</dbReference>
<evidence type="ECO:0000256" key="2">
    <source>
        <dbReference type="ARBA" id="ARBA00020570"/>
    </source>
</evidence>
<evidence type="ECO:0000313" key="12">
    <source>
        <dbReference type="EMBL" id="ARU63359.1"/>
    </source>
</evidence>
<feature type="active site" description="Nucleophile" evidence="9">
    <location>
        <position position="32"/>
    </location>
</feature>
<feature type="site" description="Contributes to redox potential value" evidence="9">
    <location>
        <position position="31"/>
    </location>
</feature>
<feature type="active site" description="Nucleophile" evidence="9">
    <location>
        <position position="29"/>
    </location>
</feature>
<dbReference type="PIRSF" id="PIRSF000077">
    <property type="entry name" value="Thioredoxin"/>
    <property type="match status" value="1"/>
</dbReference>